<keyword evidence="2" id="KW-1185">Reference proteome</keyword>
<organism evidence="1 2">
    <name type="scientific">Dermatophagoides pteronyssinus</name>
    <name type="common">European house dust mite</name>
    <dbReference type="NCBI Taxonomy" id="6956"/>
    <lineage>
        <taxon>Eukaryota</taxon>
        <taxon>Metazoa</taxon>
        <taxon>Ecdysozoa</taxon>
        <taxon>Arthropoda</taxon>
        <taxon>Chelicerata</taxon>
        <taxon>Arachnida</taxon>
        <taxon>Acari</taxon>
        <taxon>Acariformes</taxon>
        <taxon>Sarcoptiformes</taxon>
        <taxon>Astigmata</taxon>
        <taxon>Psoroptidia</taxon>
        <taxon>Analgoidea</taxon>
        <taxon>Pyroglyphidae</taxon>
        <taxon>Dermatophagoidinae</taxon>
        <taxon>Dermatophagoides</taxon>
    </lineage>
</organism>
<name>A0ABQ8JQY8_DERPT</name>
<sequence length="38" mass="4480">MDVILVMPTYLKLVTGIQVQIKSPERRLMGHLHLISYW</sequence>
<comment type="caution">
    <text evidence="1">The sequence shown here is derived from an EMBL/GenBank/DDBJ whole genome shotgun (WGS) entry which is preliminary data.</text>
</comment>
<accession>A0ABQ8JQY8</accession>
<proteinExistence type="predicted"/>
<evidence type="ECO:0000313" key="1">
    <source>
        <dbReference type="EMBL" id="KAH9424952.1"/>
    </source>
</evidence>
<gene>
    <name evidence="1" type="ORF">DERP_009175</name>
</gene>
<protein>
    <submittedName>
        <fullName evidence="1">Uncharacterized protein</fullName>
    </submittedName>
</protein>
<dbReference type="Proteomes" id="UP000887458">
    <property type="component" value="Unassembled WGS sequence"/>
</dbReference>
<reference evidence="1 2" key="2">
    <citation type="journal article" date="2022" name="Mol. Biol. Evol.">
        <title>Comparative Genomics Reveals Insights into the Divergent Evolution of Astigmatic Mites and Household Pest Adaptations.</title>
        <authorList>
            <person name="Xiong Q."/>
            <person name="Wan A.T."/>
            <person name="Liu X."/>
            <person name="Fung C.S."/>
            <person name="Xiao X."/>
            <person name="Malainual N."/>
            <person name="Hou J."/>
            <person name="Wang L."/>
            <person name="Wang M."/>
            <person name="Yang K.Y."/>
            <person name="Cui Y."/>
            <person name="Leung E.L."/>
            <person name="Nong W."/>
            <person name="Shin S.K."/>
            <person name="Au S.W."/>
            <person name="Jeong K.Y."/>
            <person name="Chew F.T."/>
            <person name="Hui J.H."/>
            <person name="Leung T.F."/>
            <person name="Tungtrongchitr A."/>
            <person name="Zhong N."/>
            <person name="Liu Z."/>
            <person name="Tsui S.K."/>
        </authorList>
    </citation>
    <scope>NUCLEOTIDE SEQUENCE [LARGE SCALE GENOMIC DNA]</scope>
    <source>
        <strain evidence="1">Derp</strain>
    </source>
</reference>
<reference evidence="1 2" key="1">
    <citation type="journal article" date="2018" name="J. Allergy Clin. Immunol.">
        <title>High-quality assembly of Dermatophagoides pteronyssinus genome and transcriptome reveals a wide range of novel allergens.</title>
        <authorList>
            <person name="Liu X.Y."/>
            <person name="Yang K.Y."/>
            <person name="Wang M.Q."/>
            <person name="Kwok J.S."/>
            <person name="Zeng X."/>
            <person name="Yang Z."/>
            <person name="Xiao X.J."/>
            <person name="Lau C.P."/>
            <person name="Li Y."/>
            <person name="Huang Z.M."/>
            <person name="Ba J.G."/>
            <person name="Yim A.K."/>
            <person name="Ouyang C.Y."/>
            <person name="Ngai S.M."/>
            <person name="Chan T.F."/>
            <person name="Leung E.L."/>
            <person name="Liu L."/>
            <person name="Liu Z.G."/>
            <person name="Tsui S.K."/>
        </authorList>
    </citation>
    <scope>NUCLEOTIDE SEQUENCE [LARGE SCALE GENOMIC DNA]</scope>
    <source>
        <strain evidence="1">Derp</strain>
    </source>
</reference>
<evidence type="ECO:0000313" key="2">
    <source>
        <dbReference type="Proteomes" id="UP000887458"/>
    </source>
</evidence>
<dbReference type="EMBL" id="NJHN03000024">
    <property type="protein sequence ID" value="KAH9424952.1"/>
    <property type="molecule type" value="Genomic_DNA"/>
</dbReference>